<dbReference type="EMBL" id="JASWJB010000197">
    <property type="protein sequence ID" value="KAK2593742.1"/>
    <property type="molecule type" value="Genomic_DNA"/>
</dbReference>
<dbReference type="Proteomes" id="UP001251528">
    <property type="component" value="Unassembled WGS sequence"/>
</dbReference>
<evidence type="ECO:0008006" key="4">
    <source>
        <dbReference type="Google" id="ProtNLM"/>
    </source>
</evidence>
<name>A0AAJ0FRB7_9HYPO</name>
<feature type="signal peptide" evidence="1">
    <location>
        <begin position="1"/>
        <end position="19"/>
    </location>
</feature>
<evidence type="ECO:0000256" key="1">
    <source>
        <dbReference type="SAM" id="SignalP"/>
    </source>
</evidence>
<evidence type="ECO:0000313" key="3">
    <source>
        <dbReference type="Proteomes" id="UP001251528"/>
    </source>
</evidence>
<feature type="chain" id="PRO_5042577070" description="Secreted protein" evidence="1">
    <location>
        <begin position="20"/>
        <end position="195"/>
    </location>
</feature>
<reference evidence="2" key="1">
    <citation type="submission" date="2023-06" db="EMBL/GenBank/DDBJ databases">
        <title>Conoideocrella luteorostrata (Hypocreales: Clavicipitaceae), a potential biocontrol fungus for elongate hemlock scale in United States Christmas tree production areas.</title>
        <authorList>
            <person name="Barrett H."/>
            <person name="Lovett B."/>
            <person name="Macias A.M."/>
            <person name="Stajich J.E."/>
            <person name="Kasson M.T."/>
        </authorList>
    </citation>
    <scope>NUCLEOTIDE SEQUENCE</scope>
    <source>
        <strain evidence="2">ARSEF 14590</strain>
    </source>
</reference>
<keyword evidence="1" id="KW-0732">Signal</keyword>
<comment type="caution">
    <text evidence="2">The sequence shown here is derived from an EMBL/GenBank/DDBJ whole genome shotgun (WGS) entry which is preliminary data.</text>
</comment>
<accession>A0AAJ0FRB7</accession>
<evidence type="ECO:0000313" key="2">
    <source>
        <dbReference type="EMBL" id="KAK2593742.1"/>
    </source>
</evidence>
<organism evidence="2 3">
    <name type="scientific">Conoideocrella luteorostrata</name>
    <dbReference type="NCBI Taxonomy" id="1105319"/>
    <lineage>
        <taxon>Eukaryota</taxon>
        <taxon>Fungi</taxon>
        <taxon>Dikarya</taxon>
        <taxon>Ascomycota</taxon>
        <taxon>Pezizomycotina</taxon>
        <taxon>Sordariomycetes</taxon>
        <taxon>Hypocreomycetidae</taxon>
        <taxon>Hypocreales</taxon>
        <taxon>Clavicipitaceae</taxon>
        <taxon>Conoideocrella</taxon>
    </lineage>
</organism>
<keyword evidence="3" id="KW-1185">Reference proteome</keyword>
<protein>
    <recommendedName>
        <fullName evidence="4">Secreted protein</fullName>
    </recommendedName>
</protein>
<dbReference type="PANTHER" id="PTHR35605">
    <property type="entry name" value="ECP2 EFFECTOR PROTEIN DOMAIN-CONTAINING PROTEIN-RELATED"/>
    <property type="match status" value="1"/>
</dbReference>
<gene>
    <name evidence="2" type="ORF">QQS21_008560</name>
</gene>
<sequence length="195" mass="21410">MPILKIFTAVLLSACQVLALEAPIDGYKVVDMGWNIEVHPGEPYKRFTGSLNEIHARVTELNPRWDEQYGSRSTQKRGGATTLQKRDNLICGPGPFNWGWTGVSWVQTNAYYLRGVKGQPRSIGGGNCARVACAMDSAIWWCNDNRDSIVLDSFTQIADCADNIATSCQGEGGYQAVGQLFKDGGWNVVVKDESC</sequence>
<proteinExistence type="predicted"/>
<dbReference type="PANTHER" id="PTHR35605:SF1">
    <property type="entry name" value="ECP2 EFFECTOR PROTEIN DOMAIN-CONTAINING PROTEIN-RELATED"/>
    <property type="match status" value="1"/>
</dbReference>
<dbReference type="AlphaFoldDB" id="A0AAJ0FRB7"/>